<comment type="similarity">
    <text evidence="2">Belongs to the SUA5 family.</text>
</comment>
<dbReference type="EMBL" id="JADIME010000076">
    <property type="protein sequence ID" value="MBO8465727.1"/>
    <property type="molecule type" value="Genomic_DNA"/>
</dbReference>
<evidence type="ECO:0000256" key="1">
    <source>
        <dbReference type="ARBA" id="ARBA00004496"/>
    </source>
</evidence>
<evidence type="ECO:0000256" key="2">
    <source>
        <dbReference type="ARBA" id="ARBA00007663"/>
    </source>
</evidence>
<keyword evidence="9" id="KW-0067">ATP-binding</keyword>
<dbReference type="SUPFAM" id="SSF55821">
    <property type="entry name" value="YrdC/RibB"/>
    <property type="match status" value="1"/>
</dbReference>
<evidence type="ECO:0000256" key="9">
    <source>
        <dbReference type="ARBA" id="ARBA00022840"/>
    </source>
</evidence>
<evidence type="ECO:0000313" key="13">
    <source>
        <dbReference type="EMBL" id="MBO8465727.1"/>
    </source>
</evidence>
<organism evidence="13 14">
    <name type="scientific">Candidatus Merdivivens pullistercoris</name>
    <dbReference type="NCBI Taxonomy" id="2840873"/>
    <lineage>
        <taxon>Bacteria</taxon>
        <taxon>Pseudomonadati</taxon>
        <taxon>Bacteroidota</taxon>
        <taxon>Bacteroidia</taxon>
        <taxon>Bacteroidales</taxon>
        <taxon>Muribaculaceae</taxon>
        <taxon>Muribaculaceae incertae sedis</taxon>
        <taxon>Candidatus Merdivivens</taxon>
    </lineage>
</organism>
<evidence type="ECO:0000256" key="5">
    <source>
        <dbReference type="ARBA" id="ARBA00022679"/>
    </source>
</evidence>
<accession>A0A9D9I4F9</accession>
<keyword evidence="8" id="KW-0547">Nucleotide-binding</keyword>
<evidence type="ECO:0000256" key="4">
    <source>
        <dbReference type="ARBA" id="ARBA00022490"/>
    </source>
</evidence>
<evidence type="ECO:0000256" key="3">
    <source>
        <dbReference type="ARBA" id="ARBA00012584"/>
    </source>
</evidence>
<dbReference type="PANTHER" id="PTHR17490">
    <property type="entry name" value="SUA5"/>
    <property type="match status" value="1"/>
</dbReference>
<dbReference type="AlphaFoldDB" id="A0A9D9I4F9"/>
<evidence type="ECO:0000256" key="10">
    <source>
        <dbReference type="ARBA" id="ARBA00029774"/>
    </source>
</evidence>
<evidence type="ECO:0000256" key="8">
    <source>
        <dbReference type="ARBA" id="ARBA00022741"/>
    </source>
</evidence>
<keyword evidence="5" id="KW-0808">Transferase</keyword>
<dbReference type="GO" id="GO:0008033">
    <property type="term" value="P:tRNA processing"/>
    <property type="evidence" value="ECO:0007669"/>
    <property type="project" value="UniProtKB-KW"/>
</dbReference>
<dbReference type="Proteomes" id="UP000823597">
    <property type="component" value="Unassembled WGS sequence"/>
</dbReference>
<dbReference type="EC" id="2.7.7.87" evidence="3"/>
<dbReference type="Pfam" id="PF01300">
    <property type="entry name" value="Sua5_yciO_yrdC"/>
    <property type="match status" value="1"/>
</dbReference>
<reference evidence="13" key="1">
    <citation type="submission" date="2020-10" db="EMBL/GenBank/DDBJ databases">
        <authorList>
            <person name="Gilroy R."/>
        </authorList>
    </citation>
    <scope>NUCLEOTIDE SEQUENCE</scope>
    <source>
        <strain evidence="13">10037</strain>
    </source>
</reference>
<dbReference type="InterPro" id="IPR006070">
    <property type="entry name" value="Sua5-like_dom"/>
</dbReference>
<gene>
    <name evidence="13" type="ORF">IAB93_07015</name>
</gene>
<evidence type="ECO:0000256" key="11">
    <source>
        <dbReference type="ARBA" id="ARBA00048366"/>
    </source>
</evidence>
<protein>
    <recommendedName>
        <fullName evidence="10">L-threonylcarbamoyladenylate synthase</fullName>
        <ecNumber evidence="3">2.7.7.87</ecNumber>
    </recommendedName>
    <alternativeName>
        <fullName evidence="10">L-threonylcarbamoyladenylate synthase</fullName>
    </alternativeName>
</protein>
<dbReference type="GO" id="GO:0003725">
    <property type="term" value="F:double-stranded RNA binding"/>
    <property type="evidence" value="ECO:0007669"/>
    <property type="project" value="InterPro"/>
</dbReference>
<sequence length="197" mass="21292">MDENKLKETVSAAVKTMKDGGVILYPTDTVWGIGCDASNAEAVAKVYDIKKRSDSKSLVLLACDMDMICRYVKEMPEMAVSLIEVNDKPMTIVYPDAITAPGYGLARNCVAEDSSVGIRIPLSDYCRRMVRSLGKPVVSTSANISGEPTPKCFADISETIKKAVDYIVCPELESESTGTSSSVIKVGVDGEIRIIRP</sequence>
<dbReference type="InterPro" id="IPR050156">
    <property type="entry name" value="TC-AMP_synthase_SUA5"/>
</dbReference>
<comment type="subcellular location">
    <subcellularLocation>
        <location evidence="1">Cytoplasm</location>
    </subcellularLocation>
</comment>
<evidence type="ECO:0000259" key="12">
    <source>
        <dbReference type="PROSITE" id="PS51163"/>
    </source>
</evidence>
<dbReference type="GO" id="GO:0006450">
    <property type="term" value="P:regulation of translational fidelity"/>
    <property type="evidence" value="ECO:0007669"/>
    <property type="project" value="TreeGrafter"/>
</dbReference>
<dbReference type="NCBIfam" id="TIGR00057">
    <property type="entry name" value="L-threonylcarbamoyladenylate synthase"/>
    <property type="match status" value="1"/>
</dbReference>
<dbReference type="GO" id="GO:0005737">
    <property type="term" value="C:cytoplasm"/>
    <property type="evidence" value="ECO:0007669"/>
    <property type="project" value="UniProtKB-SubCell"/>
</dbReference>
<keyword evidence="7" id="KW-0548">Nucleotidyltransferase</keyword>
<evidence type="ECO:0000313" key="14">
    <source>
        <dbReference type="Proteomes" id="UP000823597"/>
    </source>
</evidence>
<dbReference type="GO" id="GO:0005524">
    <property type="term" value="F:ATP binding"/>
    <property type="evidence" value="ECO:0007669"/>
    <property type="project" value="UniProtKB-KW"/>
</dbReference>
<reference evidence="13" key="2">
    <citation type="journal article" date="2021" name="PeerJ">
        <title>Extensive microbial diversity within the chicken gut microbiome revealed by metagenomics and culture.</title>
        <authorList>
            <person name="Gilroy R."/>
            <person name="Ravi A."/>
            <person name="Getino M."/>
            <person name="Pursley I."/>
            <person name="Horton D.L."/>
            <person name="Alikhan N.F."/>
            <person name="Baker D."/>
            <person name="Gharbi K."/>
            <person name="Hall N."/>
            <person name="Watson M."/>
            <person name="Adriaenssens E.M."/>
            <person name="Foster-Nyarko E."/>
            <person name="Jarju S."/>
            <person name="Secka A."/>
            <person name="Antonio M."/>
            <person name="Oren A."/>
            <person name="Chaudhuri R.R."/>
            <person name="La Ragione R."/>
            <person name="Hildebrand F."/>
            <person name="Pallen M.J."/>
        </authorList>
    </citation>
    <scope>NUCLEOTIDE SEQUENCE</scope>
    <source>
        <strain evidence="13">10037</strain>
    </source>
</reference>
<keyword evidence="6" id="KW-0819">tRNA processing</keyword>
<feature type="domain" description="YrdC-like" evidence="12">
    <location>
        <begin position="7"/>
        <end position="197"/>
    </location>
</feature>
<dbReference type="PANTHER" id="PTHR17490:SF16">
    <property type="entry name" value="THREONYLCARBAMOYL-AMP SYNTHASE"/>
    <property type="match status" value="1"/>
</dbReference>
<keyword evidence="4" id="KW-0963">Cytoplasm</keyword>
<dbReference type="GO" id="GO:0000049">
    <property type="term" value="F:tRNA binding"/>
    <property type="evidence" value="ECO:0007669"/>
    <property type="project" value="TreeGrafter"/>
</dbReference>
<dbReference type="GO" id="GO:0061710">
    <property type="term" value="F:L-threonylcarbamoyladenylate synthase"/>
    <property type="evidence" value="ECO:0007669"/>
    <property type="project" value="UniProtKB-EC"/>
</dbReference>
<name>A0A9D9I4F9_9BACT</name>
<evidence type="ECO:0000256" key="7">
    <source>
        <dbReference type="ARBA" id="ARBA00022695"/>
    </source>
</evidence>
<dbReference type="InterPro" id="IPR017945">
    <property type="entry name" value="DHBP_synth_RibB-like_a/b_dom"/>
</dbReference>
<comment type="caution">
    <text evidence="13">The sequence shown here is derived from an EMBL/GenBank/DDBJ whole genome shotgun (WGS) entry which is preliminary data.</text>
</comment>
<proteinExistence type="inferred from homology"/>
<evidence type="ECO:0000256" key="6">
    <source>
        <dbReference type="ARBA" id="ARBA00022694"/>
    </source>
</evidence>
<comment type="catalytic activity">
    <reaction evidence="11">
        <text>L-threonine + hydrogencarbonate + ATP = L-threonylcarbamoyladenylate + diphosphate + H2O</text>
        <dbReference type="Rhea" id="RHEA:36407"/>
        <dbReference type="ChEBI" id="CHEBI:15377"/>
        <dbReference type="ChEBI" id="CHEBI:17544"/>
        <dbReference type="ChEBI" id="CHEBI:30616"/>
        <dbReference type="ChEBI" id="CHEBI:33019"/>
        <dbReference type="ChEBI" id="CHEBI:57926"/>
        <dbReference type="ChEBI" id="CHEBI:73682"/>
        <dbReference type="EC" id="2.7.7.87"/>
    </reaction>
</comment>
<dbReference type="Gene3D" id="3.90.870.10">
    <property type="entry name" value="DHBP synthase"/>
    <property type="match status" value="1"/>
</dbReference>
<dbReference type="PROSITE" id="PS51163">
    <property type="entry name" value="YRDC"/>
    <property type="match status" value="1"/>
</dbReference>